<gene>
    <name evidence="1" type="ORF">NTEN_LOCUS4621</name>
</gene>
<feature type="non-terminal residue" evidence="1">
    <location>
        <position position="50"/>
    </location>
</feature>
<dbReference type="AlphaFoldDB" id="A0A6H5G695"/>
<evidence type="ECO:0000313" key="2">
    <source>
        <dbReference type="Proteomes" id="UP000479000"/>
    </source>
</evidence>
<keyword evidence="2" id="KW-1185">Reference proteome</keyword>
<accession>A0A6H5G695</accession>
<proteinExistence type="predicted"/>
<reference evidence="1 2" key="1">
    <citation type="submission" date="2020-02" db="EMBL/GenBank/DDBJ databases">
        <authorList>
            <person name="Ferguson B K."/>
        </authorList>
    </citation>
    <scope>NUCLEOTIDE SEQUENCE [LARGE SCALE GENOMIC DNA]</scope>
</reference>
<sequence>MEVLCVIYAPLVSKFPRTACLHSGRETFFKMSTKSSLNDPSRPSRPYNST</sequence>
<name>A0A6H5G695_9HEMI</name>
<dbReference type="EMBL" id="CADCXU010006897">
    <property type="protein sequence ID" value="CAA9998338.1"/>
    <property type="molecule type" value="Genomic_DNA"/>
</dbReference>
<evidence type="ECO:0000313" key="1">
    <source>
        <dbReference type="EMBL" id="CAA9998338.1"/>
    </source>
</evidence>
<protein>
    <submittedName>
        <fullName evidence="1">Uncharacterized protein</fullName>
    </submittedName>
</protein>
<organism evidence="1 2">
    <name type="scientific">Nesidiocoris tenuis</name>
    <dbReference type="NCBI Taxonomy" id="355587"/>
    <lineage>
        <taxon>Eukaryota</taxon>
        <taxon>Metazoa</taxon>
        <taxon>Ecdysozoa</taxon>
        <taxon>Arthropoda</taxon>
        <taxon>Hexapoda</taxon>
        <taxon>Insecta</taxon>
        <taxon>Pterygota</taxon>
        <taxon>Neoptera</taxon>
        <taxon>Paraneoptera</taxon>
        <taxon>Hemiptera</taxon>
        <taxon>Heteroptera</taxon>
        <taxon>Panheteroptera</taxon>
        <taxon>Cimicomorpha</taxon>
        <taxon>Miridae</taxon>
        <taxon>Dicyphina</taxon>
        <taxon>Nesidiocoris</taxon>
    </lineage>
</organism>
<dbReference type="Proteomes" id="UP000479000">
    <property type="component" value="Unassembled WGS sequence"/>
</dbReference>